<feature type="non-terminal residue" evidence="2">
    <location>
        <position position="1"/>
    </location>
</feature>
<dbReference type="Gene3D" id="1.10.10.1450">
    <property type="match status" value="1"/>
</dbReference>
<organism evidence="2 3">
    <name type="scientific">Acromyrmex insinuator</name>
    <dbReference type="NCBI Taxonomy" id="230686"/>
    <lineage>
        <taxon>Eukaryota</taxon>
        <taxon>Metazoa</taxon>
        <taxon>Ecdysozoa</taxon>
        <taxon>Arthropoda</taxon>
        <taxon>Hexapoda</taxon>
        <taxon>Insecta</taxon>
        <taxon>Pterygota</taxon>
        <taxon>Neoptera</taxon>
        <taxon>Endopterygota</taxon>
        <taxon>Hymenoptera</taxon>
        <taxon>Apocrita</taxon>
        <taxon>Aculeata</taxon>
        <taxon>Formicoidea</taxon>
        <taxon>Formicidae</taxon>
        <taxon>Myrmicinae</taxon>
        <taxon>Acromyrmex</taxon>
    </lineage>
</organism>
<feature type="domain" description="Mos1 transposase HTH" evidence="1">
    <location>
        <begin position="1"/>
        <end position="45"/>
    </location>
</feature>
<keyword evidence="3" id="KW-1185">Reference proteome</keyword>
<gene>
    <name evidence="2" type="primary">Gvqw3_23</name>
    <name evidence="2" type="ORF">G6Z75_0007340</name>
</gene>
<comment type="caution">
    <text evidence="2">The sequence shown here is derived from an EMBL/GenBank/DDBJ whole genome shotgun (WGS) entry which is preliminary data.</text>
</comment>
<sequence>RTNIKFHIKLGKNSQEILQMLKMVYGESAVKPRTVYKWVDRFKEGRENMIAEKLGISNDSVKVLTDEQKQRCIDCYNNWIENAQDLNFLKRVITRNESWIYEYDCPFLSILVELFIMNMFQKVNLLMQNSMLKP</sequence>
<dbReference type="Pfam" id="PF17906">
    <property type="entry name" value="HTH_48"/>
    <property type="match status" value="1"/>
</dbReference>
<evidence type="ECO:0000313" key="3">
    <source>
        <dbReference type="Proteomes" id="UP000667349"/>
    </source>
</evidence>
<evidence type="ECO:0000313" key="2">
    <source>
        <dbReference type="EMBL" id="KAG5310569.1"/>
    </source>
</evidence>
<reference evidence="2" key="1">
    <citation type="submission" date="2020-02" db="EMBL/GenBank/DDBJ databases">
        <title>Relaxed selection underlies rapid genomic changes in the transitions from sociality to social parasitism in ants.</title>
        <authorList>
            <person name="Bi X."/>
        </authorList>
    </citation>
    <scope>NUCLEOTIDE SEQUENCE</scope>
    <source>
        <strain evidence="2">BGI-DK2013a</strain>
        <tissue evidence="2">Whole body</tissue>
    </source>
</reference>
<dbReference type="PANTHER" id="PTHR46060:SF1">
    <property type="entry name" value="MARINER MOS1 TRANSPOSASE-LIKE PROTEIN"/>
    <property type="match status" value="1"/>
</dbReference>
<feature type="non-terminal residue" evidence="2">
    <location>
        <position position="134"/>
    </location>
</feature>
<protein>
    <submittedName>
        <fullName evidence="2">GVQW3 protein</fullName>
    </submittedName>
</protein>
<accession>A0A836EZD9</accession>
<dbReference type="InterPro" id="IPR041426">
    <property type="entry name" value="Mos1_HTH"/>
</dbReference>
<proteinExistence type="predicted"/>
<evidence type="ECO:0000259" key="1">
    <source>
        <dbReference type="Pfam" id="PF17906"/>
    </source>
</evidence>
<name>A0A836EZD9_9HYME</name>
<dbReference type="EMBL" id="JAANHZ010000479">
    <property type="protein sequence ID" value="KAG5310569.1"/>
    <property type="molecule type" value="Genomic_DNA"/>
</dbReference>
<dbReference type="PANTHER" id="PTHR46060">
    <property type="entry name" value="MARINER MOS1 TRANSPOSASE-LIKE PROTEIN"/>
    <property type="match status" value="1"/>
</dbReference>
<dbReference type="AlphaFoldDB" id="A0A836EZD9"/>
<dbReference type="Proteomes" id="UP000667349">
    <property type="component" value="Unassembled WGS sequence"/>
</dbReference>
<dbReference type="InterPro" id="IPR052709">
    <property type="entry name" value="Transposase-MT_Hybrid"/>
</dbReference>